<protein>
    <submittedName>
        <fullName evidence="1">Uncharacterized protein</fullName>
    </submittedName>
</protein>
<keyword evidence="2" id="KW-1185">Reference proteome</keyword>
<name>A0A917T6T3_9ACTN</name>
<reference evidence="1" key="1">
    <citation type="journal article" date="2014" name="Int. J. Syst. Evol. Microbiol.">
        <title>Complete genome sequence of Corynebacterium casei LMG S-19264T (=DSM 44701T), isolated from a smear-ripened cheese.</title>
        <authorList>
            <consortium name="US DOE Joint Genome Institute (JGI-PGF)"/>
            <person name="Walter F."/>
            <person name="Albersmeier A."/>
            <person name="Kalinowski J."/>
            <person name="Ruckert C."/>
        </authorList>
    </citation>
    <scope>NUCLEOTIDE SEQUENCE</scope>
    <source>
        <strain evidence="1">JCM 19831</strain>
    </source>
</reference>
<accession>A0A917T6T3</accession>
<dbReference type="Proteomes" id="UP000642070">
    <property type="component" value="Unassembled WGS sequence"/>
</dbReference>
<sequence>MDGVIRASYIGGMPYRWWPATLAALIGIEPWEALEALNADRRLPRSGVALGLPVLSVWARTAAGRPLIVVLRHEGGLDWLIVGALDMTPAQLAEFEGWEASCRTDA</sequence>
<organism evidence="1 2">
    <name type="scientific">Dactylosporangium sucinum</name>
    <dbReference type="NCBI Taxonomy" id="1424081"/>
    <lineage>
        <taxon>Bacteria</taxon>
        <taxon>Bacillati</taxon>
        <taxon>Actinomycetota</taxon>
        <taxon>Actinomycetes</taxon>
        <taxon>Micromonosporales</taxon>
        <taxon>Micromonosporaceae</taxon>
        <taxon>Dactylosporangium</taxon>
    </lineage>
</organism>
<reference evidence="1" key="2">
    <citation type="submission" date="2020-09" db="EMBL/GenBank/DDBJ databases">
        <authorList>
            <person name="Sun Q."/>
            <person name="Ohkuma M."/>
        </authorList>
    </citation>
    <scope>NUCLEOTIDE SEQUENCE</scope>
    <source>
        <strain evidence="1">JCM 19831</strain>
    </source>
</reference>
<gene>
    <name evidence="1" type="ORF">GCM10007977_010790</name>
</gene>
<evidence type="ECO:0000313" key="1">
    <source>
        <dbReference type="EMBL" id="GGM11475.1"/>
    </source>
</evidence>
<dbReference type="EMBL" id="BMPI01000004">
    <property type="protein sequence ID" value="GGM11475.1"/>
    <property type="molecule type" value="Genomic_DNA"/>
</dbReference>
<evidence type="ECO:0000313" key="2">
    <source>
        <dbReference type="Proteomes" id="UP000642070"/>
    </source>
</evidence>
<comment type="caution">
    <text evidence="1">The sequence shown here is derived from an EMBL/GenBank/DDBJ whole genome shotgun (WGS) entry which is preliminary data.</text>
</comment>
<dbReference type="AlphaFoldDB" id="A0A917T6T3"/>
<proteinExistence type="predicted"/>